<dbReference type="Pfam" id="PF04564">
    <property type="entry name" value="U-box"/>
    <property type="match status" value="1"/>
</dbReference>
<dbReference type="Gene3D" id="3.30.40.10">
    <property type="entry name" value="Zinc/RING finger domain, C3HC4 (zinc finger)"/>
    <property type="match status" value="1"/>
</dbReference>
<dbReference type="OrthoDB" id="10064100at2759"/>
<feature type="region of interest" description="Disordered" evidence="2">
    <location>
        <begin position="509"/>
        <end position="532"/>
    </location>
</feature>
<evidence type="ECO:0000313" key="4">
    <source>
        <dbReference type="EMBL" id="KAA6403425.1"/>
    </source>
</evidence>
<dbReference type="SMART" id="SM00504">
    <property type="entry name" value="Ubox"/>
    <property type="match status" value="1"/>
</dbReference>
<feature type="region of interest" description="Disordered" evidence="2">
    <location>
        <begin position="472"/>
        <end position="492"/>
    </location>
</feature>
<name>A0A5J4XA59_9EUKA</name>
<sequence length="635" mass="74355">MGNNSSNPYPKYQFPYRQPVDFSWGSYIEFCSFFSELNINKNFQDNYRNRTIDLEGYITQLQKTSVKLLLNPSDAYSTNSEVTLHMKKEVLYSYGPDKFVLYQPVKFRGKFTSIGQIRNHQMELVKYDPNIRPELEITYEHFLSLFGSKAQKQADYYFNNYFRNRVIQVKGIVQGEIINMNYDQDVMKIPFHVINDNLFIPNEEVVLMIEKVQDPIQKQIFNRLKKLKYNTTVLLTVSIYSRGNPHVLKLISIDHVFTQDEQTKGQLVSVIGQTLMGGFNLWRNNKEKQEKMDQEKSRINNQAQQIKSIVKDNVEELKIQNEIEKQKMKEEVERMNSDFEISNISPVSELSPISDYPTNSPPSPSSSISDDSIDQYIQNDIRFQRRGNMQQGLGQQQIQQQSSSSQSSSSSQFSIPLNFNSLNTNNQMNQYERTMREEKEREIERERERRHVLDEGTDWAYNNNIDNNNTQQQMHIQQQSSSNDHPSQLPPSLMFSQQFGVLPIPSSFHQQQEQQYHPNIDPIDNSVGPIQNDSDVHQELTIDNYPSLHDLDVPNTFENEFIEGFICPITLELMTDPVLAEDGVYYEREAIVEWMKKKKQSPVTREVMTGKFFPDEALKKRIEEYRKLHPERANR</sequence>
<organism evidence="4 5">
    <name type="scientific">Streblomastix strix</name>
    <dbReference type="NCBI Taxonomy" id="222440"/>
    <lineage>
        <taxon>Eukaryota</taxon>
        <taxon>Metamonada</taxon>
        <taxon>Preaxostyla</taxon>
        <taxon>Oxymonadida</taxon>
        <taxon>Streblomastigidae</taxon>
        <taxon>Streblomastix</taxon>
    </lineage>
</organism>
<dbReference type="GO" id="GO:0016567">
    <property type="term" value="P:protein ubiquitination"/>
    <property type="evidence" value="ECO:0007669"/>
    <property type="project" value="InterPro"/>
</dbReference>
<evidence type="ECO:0000313" key="5">
    <source>
        <dbReference type="Proteomes" id="UP000324800"/>
    </source>
</evidence>
<proteinExistence type="predicted"/>
<feature type="compositionally biased region" description="Low complexity" evidence="2">
    <location>
        <begin position="390"/>
        <end position="415"/>
    </location>
</feature>
<comment type="caution">
    <text evidence="4">The sequence shown here is derived from an EMBL/GenBank/DDBJ whole genome shotgun (WGS) entry which is preliminary data.</text>
</comment>
<dbReference type="SUPFAM" id="SSF57850">
    <property type="entry name" value="RING/U-box"/>
    <property type="match status" value="1"/>
</dbReference>
<dbReference type="InterPro" id="IPR003613">
    <property type="entry name" value="Ubox_domain"/>
</dbReference>
<evidence type="ECO:0000259" key="3">
    <source>
        <dbReference type="PROSITE" id="PS51698"/>
    </source>
</evidence>
<keyword evidence="1" id="KW-0175">Coiled coil</keyword>
<dbReference type="AlphaFoldDB" id="A0A5J4XA59"/>
<reference evidence="4 5" key="1">
    <citation type="submission" date="2019-03" db="EMBL/GenBank/DDBJ databases">
        <title>Single cell metagenomics reveals metabolic interactions within the superorganism composed of flagellate Streblomastix strix and complex community of Bacteroidetes bacteria on its surface.</title>
        <authorList>
            <person name="Treitli S.C."/>
            <person name="Kolisko M."/>
            <person name="Husnik F."/>
            <person name="Keeling P."/>
            <person name="Hampl V."/>
        </authorList>
    </citation>
    <scope>NUCLEOTIDE SEQUENCE [LARGE SCALE GENOMIC DNA]</scope>
    <source>
        <strain evidence="4">ST1C</strain>
    </source>
</reference>
<gene>
    <name evidence="4" type="ORF">EZS28_001053</name>
</gene>
<evidence type="ECO:0000256" key="1">
    <source>
        <dbReference type="SAM" id="Coils"/>
    </source>
</evidence>
<accession>A0A5J4XA59</accession>
<protein>
    <recommendedName>
        <fullName evidence="3">U-box domain-containing protein</fullName>
    </recommendedName>
</protein>
<dbReference type="CDD" id="cd16655">
    <property type="entry name" value="RING-Ubox_WDSUB1-like"/>
    <property type="match status" value="1"/>
</dbReference>
<feature type="coiled-coil region" evidence="1">
    <location>
        <begin position="285"/>
        <end position="338"/>
    </location>
</feature>
<feature type="compositionally biased region" description="Basic and acidic residues" evidence="2">
    <location>
        <begin position="433"/>
        <end position="449"/>
    </location>
</feature>
<feature type="domain" description="U-box" evidence="3">
    <location>
        <begin position="560"/>
        <end position="632"/>
    </location>
</feature>
<dbReference type="Proteomes" id="UP000324800">
    <property type="component" value="Unassembled WGS sequence"/>
</dbReference>
<feature type="region of interest" description="Disordered" evidence="2">
    <location>
        <begin position="388"/>
        <end position="449"/>
    </location>
</feature>
<evidence type="ECO:0000256" key="2">
    <source>
        <dbReference type="SAM" id="MobiDB-lite"/>
    </source>
</evidence>
<feature type="compositionally biased region" description="Low complexity" evidence="2">
    <location>
        <begin position="472"/>
        <end position="483"/>
    </location>
</feature>
<dbReference type="InterPro" id="IPR013083">
    <property type="entry name" value="Znf_RING/FYVE/PHD"/>
</dbReference>
<dbReference type="GO" id="GO:0004842">
    <property type="term" value="F:ubiquitin-protein transferase activity"/>
    <property type="evidence" value="ECO:0007669"/>
    <property type="project" value="InterPro"/>
</dbReference>
<dbReference type="PROSITE" id="PS51698">
    <property type="entry name" value="U_BOX"/>
    <property type="match status" value="1"/>
</dbReference>
<feature type="region of interest" description="Disordered" evidence="2">
    <location>
        <begin position="343"/>
        <end position="372"/>
    </location>
</feature>
<dbReference type="EMBL" id="SNRW01000102">
    <property type="protein sequence ID" value="KAA6403425.1"/>
    <property type="molecule type" value="Genomic_DNA"/>
</dbReference>
<dbReference type="PANTHER" id="PTHR46573:SF1">
    <property type="entry name" value="WD REPEAT, SAM AND U-BOX DOMAIN-CONTAINING PROTEIN 1"/>
    <property type="match status" value="1"/>
</dbReference>
<dbReference type="PANTHER" id="PTHR46573">
    <property type="entry name" value="WD REPEAT, SAM AND U-BOX DOMAIN-CONTAINING PROTEIN 1"/>
    <property type="match status" value="1"/>
</dbReference>
<dbReference type="InterPro" id="IPR052085">
    <property type="entry name" value="WD-SAM-U-box"/>
</dbReference>
<feature type="compositionally biased region" description="Polar residues" evidence="2">
    <location>
        <begin position="417"/>
        <end position="431"/>
    </location>
</feature>